<dbReference type="InterPro" id="IPR038081">
    <property type="entry name" value="CalX-like_sf"/>
</dbReference>
<accession>A0A383B7X5</accession>
<protein>
    <recommendedName>
        <fullName evidence="2">Cadherin domain-containing protein</fullName>
    </recommendedName>
</protein>
<proteinExistence type="predicted"/>
<dbReference type="AlphaFoldDB" id="A0A383B7X5"/>
<evidence type="ECO:0008006" key="2">
    <source>
        <dbReference type="Google" id="ProtNLM"/>
    </source>
</evidence>
<gene>
    <name evidence="1" type="ORF">METZ01_LOCUS468379</name>
</gene>
<dbReference type="SUPFAM" id="SSF141072">
    <property type="entry name" value="CalX-like"/>
    <property type="match status" value="1"/>
</dbReference>
<sequence>PDTLIFTSTNWDTAQKVTVTGVDDTDDVIDVDYTIRVKPAVSQDPNYDGLNPEDVTVTNKDDEKGGFSIERPADGLITSENGQADVFKISLQNEPTHTVTIPVSSSDTTEAVVATSEIVITVLDWSTPQEIAVTGVDDAVSDGNEIYTIVLGSAVSEDPAYNGKDPTDIIGTNLDNDIKDILLYPEEGIFTSEDGTEAFFNVRLMAAPLSDVKIPFRIRSADTSEVSISPDTLIFSTDDWEGIKKVY</sequence>
<reference evidence="1" key="1">
    <citation type="submission" date="2018-05" db="EMBL/GenBank/DDBJ databases">
        <authorList>
            <person name="Lanie J.A."/>
            <person name="Ng W.-L."/>
            <person name="Kazmierczak K.M."/>
            <person name="Andrzejewski T.M."/>
            <person name="Davidsen T.M."/>
            <person name="Wayne K.J."/>
            <person name="Tettelin H."/>
            <person name="Glass J.I."/>
            <person name="Rusch D."/>
            <person name="Podicherti R."/>
            <person name="Tsui H.-C.T."/>
            <person name="Winkler M.E."/>
        </authorList>
    </citation>
    <scope>NUCLEOTIDE SEQUENCE</scope>
</reference>
<feature type="non-terminal residue" evidence="1">
    <location>
        <position position="247"/>
    </location>
</feature>
<name>A0A383B7X5_9ZZZZ</name>
<evidence type="ECO:0000313" key="1">
    <source>
        <dbReference type="EMBL" id="SVE15525.1"/>
    </source>
</evidence>
<organism evidence="1">
    <name type="scientific">marine metagenome</name>
    <dbReference type="NCBI Taxonomy" id="408172"/>
    <lineage>
        <taxon>unclassified sequences</taxon>
        <taxon>metagenomes</taxon>
        <taxon>ecological metagenomes</taxon>
    </lineage>
</organism>
<dbReference type="EMBL" id="UINC01197843">
    <property type="protein sequence ID" value="SVE15525.1"/>
    <property type="molecule type" value="Genomic_DNA"/>
</dbReference>
<feature type="non-terminal residue" evidence="1">
    <location>
        <position position="1"/>
    </location>
</feature>